<dbReference type="PROSITE" id="PS50893">
    <property type="entry name" value="ABC_TRANSPORTER_2"/>
    <property type="match status" value="1"/>
</dbReference>
<dbReference type="RefSeq" id="WP_110885414.1">
    <property type="nucleotide sequence ID" value="NZ_QJSX01000002.1"/>
</dbReference>
<dbReference type="InterPro" id="IPR003439">
    <property type="entry name" value="ABC_transporter-like_ATP-bd"/>
</dbReference>
<accession>A0A318SEB2</accession>
<dbReference type="SUPFAM" id="SSF52540">
    <property type="entry name" value="P-loop containing nucleoside triphosphate hydrolases"/>
    <property type="match status" value="1"/>
</dbReference>
<reference evidence="6 7" key="1">
    <citation type="submission" date="2018-06" db="EMBL/GenBank/DDBJ databases">
        <title>Genomic Encyclopedia of Type Strains, Phase IV (KMG-IV): sequencing the most valuable type-strain genomes for metagenomic binning, comparative biology and taxonomic classification.</title>
        <authorList>
            <person name="Goeker M."/>
        </authorList>
    </citation>
    <scope>NUCLEOTIDE SEQUENCE [LARGE SCALE GENOMIC DNA]</scope>
    <source>
        <strain evidence="6 7">DSM 18048</strain>
    </source>
</reference>
<dbReference type="InterPro" id="IPR027417">
    <property type="entry name" value="P-loop_NTPase"/>
</dbReference>
<name>A0A318SEB2_9DEIO</name>
<dbReference type="AlphaFoldDB" id="A0A318SEB2"/>
<sequence length="216" mass="23699">MTAPSLPDHAVQLRGIFVRLEREFVLRSLDLDVRIGEGVAILGANGAGKTTLLRMLSSAISPTRGEGRILGFDVRDRRSVREHVHLLSHEMGLYPDLTPAENLRFALDMHGKKGNVEAALARVDLSRAANRRTRFLSAGMRKRAALARMALLRPPLLLVDEPFANLDAAGRQLTLELLREAREAGSSLILAAHEPDLAARVTDRTLFMRSGQLGDA</sequence>
<evidence type="ECO:0000259" key="5">
    <source>
        <dbReference type="PROSITE" id="PS50893"/>
    </source>
</evidence>
<evidence type="ECO:0000256" key="1">
    <source>
        <dbReference type="ARBA" id="ARBA00022448"/>
    </source>
</evidence>
<dbReference type="InterPro" id="IPR051782">
    <property type="entry name" value="ABC_Transporter_VariousFunc"/>
</dbReference>
<keyword evidence="3" id="KW-0201">Cytochrome c-type biogenesis</keyword>
<dbReference type="InterPro" id="IPR005895">
    <property type="entry name" value="ABC_transptr_haem_export_CcmA"/>
</dbReference>
<dbReference type="Gene3D" id="3.40.50.300">
    <property type="entry name" value="P-loop containing nucleotide triphosphate hydrolases"/>
    <property type="match status" value="1"/>
</dbReference>
<keyword evidence="4" id="KW-0067">ATP-binding</keyword>
<keyword evidence="1" id="KW-0813">Transport</keyword>
<dbReference type="NCBIfam" id="TIGR01189">
    <property type="entry name" value="ccmA"/>
    <property type="match status" value="1"/>
</dbReference>
<evidence type="ECO:0000313" key="7">
    <source>
        <dbReference type="Proteomes" id="UP000248326"/>
    </source>
</evidence>
<dbReference type="GO" id="GO:0017004">
    <property type="term" value="P:cytochrome complex assembly"/>
    <property type="evidence" value="ECO:0007669"/>
    <property type="project" value="UniProtKB-KW"/>
</dbReference>
<dbReference type="Pfam" id="PF00005">
    <property type="entry name" value="ABC_tran"/>
    <property type="match status" value="1"/>
</dbReference>
<evidence type="ECO:0000313" key="6">
    <source>
        <dbReference type="EMBL" id="PYE55878.1"/>
    </source>
</evidence>
<gene>
    <name evidence="6" type="ORF">DES52_102244</name>
</gene>
<protein>
    <submittedName>
        <fullName evidence="6">Heme exporter protein A</fullName>
    </submittedName>
</protein>
<keyword evidence="7" id="KW-1185">Reference proteome</keyword>
<dbReference type="GO" id="GO:0005524">
    <property type="term" value="F:ATP binding"/>
    <property type="evidence" value="ECO:0007669"/>
    <property type="project" value="UniProtKB-KW"/>
</dbReference>
<feature type="domain" description="ABC transporter" evidence="5">
    <location>
        <begin position="11"/>
        <end position="216"/>
    </location>
</feature>
<comment type="caution">
    <text evidence="6">The sequence shown here is derived from an EMBL/GenBank/DDBJ whole genome shotgun (WGS) entry which is preliminary data.</text>
</comment>
<dbReference type="InterPro" id="IPR017871">
    <property type="entry name" value="ABC_transporter-like_CS"/>
</dbReference>
<proteinExistence type="predicted"/>
<dbReference type="EMBL" id="QJSX01000002">
    <property type="protein sequence ID" value="PYE55878.1"/>
    <property type="molecule type" value="Genomic_DNA"/>
</dbReference>
<dbReference type="GO" id="GO:0016887">
    <property type="term" value="F:ATP hydrolysis activity"/>
    <property type="evidence" value="ECO:0007669"/>
    <property type="project" value="InterPro"/>
</dbReference>
<organism evidence="6 7">
    <name type="scientific">Deinococcus yavapaiensis KR-236</name>
    <dbReference type="NCBI Taxonomy" id="694435"/>
    <lineage>
        <taxon>Bacteria</taxon>
        <taxon>Thermotogati</taxon>
        <taxon>Deinococcota</taxon>
        <taxon>Deinococci</taxon>
        <taxon>Deinococcales</taxon>
        <taxon>Deinococcaceae</taxon>
        <taxon>Deinococcus</taxon>
    </lineage>
</organism>
<dbReference type="OrthoDB" id="9800654at2"/>
<evidence type="ECO:0000256" key="4">
    <source>
        <dbReference type="ARBA" id="ARBA00022840"/>
    </source>
</evidence>
<dbReference type="InterPro" id="IPR003593">
    <property type="entry name" value="AAA+_ATPase"/>
</dbReference>
<dbReference type="Proteomes" id="UP000248326">
    <property type="component" value="Unassembled WGS sequence"/>
</dbReference>
<dbReference type="GO" id="GO:0022857">
    <property type="term" value="F:transmembrane transporter activity"/>
    <property type="evidence" value="ECO:0007669"/>
    <property type="project" value="InterPro"/>
</dbReference>
<dbReference type="CDD" id="cd03230">
    <property type="entry name" value="ABC_DR_subfamily_A"/>
    <property type="match status" value="1"/>
</dbReference>
<keyword evidence="2" id="KW-0547">Nucleotide-binding</keyword>
<dbReference type="PROSITE" id="PS00211">
    <property type="entry name" value="ABC_TRANSPORTER_1"/>
    <property type="match status" value="1"/>
</dbReference>
<dbReference type="PANTHER" id="PTHR42939">
    <property type="entry name" value="ABC TRANSPORTER ATP-BINDING PROTEIN ALBC-RELATED"/>
    <property type="match status" value="1"/>
</dbReference>
<dbReference type="SMART" id="SM00382">
    <property type="entry name" value="AAA"/>
    <property type="match status" value="1"/>
</dbReference>
<evidence type="ECO:0000256" key="2">
    <source>
        <dbReference type="ARBA" id="ARBA00022741"/>
    </source>
</evidence>
<evidence type="ECO:0000256" key="3">
    <source>
        <dbReference type="ARBA" id="ARBA00022748"/>
    </source>
</evidence>
<dbReference type="PANTHER" id="PTHR42939:SF1">
    <property type="entry name" value="ABC TRANSPORTER ATP-BINDING PROTEIN ALBC-RELATED"/>
    <property type="match status" value="1"/>
</dbReference>